<accession>A0A7W7ZYW8</accession>
<keyword evidence="2" id="KW-1185">Reference proteome</keyword>
<gene>
    <name evidence="1" type="ORF">HNR40_001851</name>
</gene>
<name>A0A7W7ZYW8_9ACTN</name>
<organism evidence="1 2">
    <name type="scientific">Nonomuraea endophytica</name>
    <dbReference type="NCBI Taxonomy" id="714136"/>
    <lineage>
        <taxon>Bacteria</taxon>
        <taxon>Bacillati</taxon>
        <taxon>Actinomycetota</taxon>
        <taxon>Actinomycetes</taxon>
        <taxon>Streptosporangiales</taxon>
        <taxon>Streptosporangiaceae</taxon>
        <taxon>Nonomuraea</taxon>
    </lineage>
</organism>
<reference evidence="1 2" key="1">
    <citation type="submission" date="2020-08" db="EMBL/GenBank/DDBJ databases">
        <title>Genomic Encyclopedia of Type Strains, Phase IV (KMG-IV): sequencing the most valuable type-strain genomes for metagenomic binning, comparative biology and taxonomic classification.</title>
        <authorList>
            <person name="Goeker M."/>
        </authorList>
    </citation>
    <scope>NUCLEOTIDE SEQUENCE [LARGE SCALE GENOMIC DNA]</scope>
    <source>
        <strain evidence="1 2">DSM 45385</strain>
    </source>
</reference>
<comment type="caution">
    <text evidence="1">The sequence shown here is derived from an EMBL/GenBank/DDBJ whole genome shotgun (WGS) entry which is preliminary data.</text>
</comment>
<evidence type="ECO:0000313" key="1">
    <source>
        <dbReference type="EMBL" id="MBB5076387.1"/>
    </source>
</evidence>
<dbReference type="EMBL" id="JACHIN010000002">
    <property type="protein sequence ID" value="MBB5076387.1"/>
    <property type="molecule type" value="Genomic_DNA"/>
</dbReference>
<dbReference type="AlphaFoldDB" id="A0A7W7ZYW8"/>
<evidence type="ECO:0000313" key="2">
    <source>
        <dbReference type="Proteomes" id="UP000568380"/>
    </source>
</evidence>
<sequence>MSLASLGLSAVQKRLYCHFYLNPARGGGTSRPNRFAFMAWPDWLTYDSIAPAPSVSRPTLIVHSQDAAIPDGARRFHDGADMTGRMPERYIEAIFSFYGDGTLDESRIYPTVEDVTGTPPRSFRQWALAHRAAFSGE</sequence>
<proteinExistence type="predicted"/>
<protein>
    <submittedName>
        <fullName evidence="1">Uncharacterized protein</fullName>
    </submittedName>
</protein>
<dbReference type="Proteomes" id="UP000568380">
    <property type="component" value="Unassembled WGS sequence"/>
</dbReference>
<dbReference type="RefSeq" id="WP_184959821.1">
    <property type="nucleotide sequence ID" value="NZ_JACHIN010000002.1"/>
</dbReference>